<dbReference type="Pfam" id="PF00850">
    <property type="entry name" value="Hist_deacetyl"/>
    <property type="match status" value="2"/>
</dbReference>
<accession>A0A1M5HC82</accession>
<dbReference type="InterPro" id="IPR023696">
    <property type="entry name" value="Ureohydrolase_dom_sf"/>
</dbReference>
<name>A0A1M5HC82_9BACT</name>
<organism evidence="3 4">
    <name type="scientific">Desulfacinum infernum DSM 9756</name>
    <dbReference type="NCBI Taxonomy" id="1121391"/>
    <lineage>
        <taxon>Bacteria</taxon>
        <taxon>Pseudomonadati</taxon>
        <taxon>Thermodesulfobacteriota</taxon>
        <taxon>Syntrophobacteria</taxon>
        <taxon>Syntrophobacterales</taxon>
        <taxon>Syntrophobacteraceae</taxon>
        <taxon>Desulfacinum</taxon>
    </lineage>
</organism>
<dbReference type="STRING" id="1121391.SAMN02745206_03326"/>
<protein>
    <submittedName>
        <fullName evidence="3">Acetoin utilization deacetylase AcuC</fullName>
    </submittedName>
</protein>
<sequence length="265" mass="28678">MLTVVFHEGYLRRYPTGAVETPARARAVISKLKNHYPVVTPDPARKEDVLRAHEPEHLVRVQLEGMDVLEAAFLAAGGALCAARLALSGRTAFAAIRPPGHHAGRNRYGGFCFFNNMAVAIRSLLETGAVQSAAVVDIDMHRGDGTAEILGGDPRVQLVDMTLADGAQFVDRLMTRLALLPDVDVIGVSAGFDLHVQDWGNLLTNRDYHRIGRALGETARRKARGRLFALLEGGYTAHELGKAVLAFCRGLEGKEFPGAPPEGRP</sequence>
<dbReference type="OrthoDB" id="9808367at2"/>
<feature type="domain" description="Histone deacetylase" evidence="2">
    <location>
        <begin position="184"/>
        <end position="250"/>
    </location>
</feature>
<evidence type="ECO:0000259" key="2">
    <source>
        <dbReference type="Pfam" id="PF00850"/>
    </source>
</evidence>
<reference evidence="4" key="1">
    <citation type="submission" date="2016-11" db="EMBL/GenBank/DDBJ databases">
        <authorList>
            <person name="Varghese N."/>
            <person name="Submissions S."/>
        </authorList>
    </citation>
    <scope>NUCLEOTIDE SEQUENCE [LARGE SCALE GENOMIC DNA]</scope>
    <source>
        <strain evidence="4">DSM 9756</strain>
    </source>
</reference>
<evidence type="ECO:0000256" key="1">
    <source>
        <dbReference type="ARBA" id="ARBA00005947"/>
    </source>
</evidence>
<dbReference type="GO" id="GO:0004407">
    <property type="term" value="F:histone deacetylase activity"/>
    <property type="evidence" value="ECO:0007669"/>
    <property type="project" value="TreeGrafter"/>
</dbReference>
<dbReference type="Gene3D" id="3.40.800.20">
    <property type="entry name" value="Histone deacetylase domain"/>
    <property type="match status" value="2"/>
</dbReference>
<dbReference type="EMBL" id="FQVB01000044">
    <property type="protein sequence ID" value="SHG13570.1"/>
    <property type="molecule type" value="Genomic_DNA"/>
</dbReference>
<dbReference type="AlphaFoldDB" id="A0A1M5HC82"/>
<dbReference type="InterPro" id="IPR037138">
    <property type="entry name" value="His_deacetylse_dom_sf"/>
</dbReference>
<dbReference type="GO" id="GO:0040029">
    <property type="term" value="P:epigenetic regulation of gene expression"/>
    <property type="evidence" value="ECO:0007669"/>
    <property type="project" value="TreeGrafter"/>
</dbReference>
<proteinExistence type="inferred from homology"/>
<gene>
    <name evidence="3" type="ORF">SAMN02745206_03326</name>
</gene>
<dbReference type="InterPro" id="IPR023801">
    <property type="entry name" value="His_deacetylse_dom"/>
</dbReference>
<comment type="similarity">
    <text evidence="1">Belongs to the histone deacetylase family.</text>
</comment>
<dbReference type="PANTHER" id="PTHR10625">
    <property type="entry name" value="HISTONE DEACETYLASE HDAC1-RELATED"/>
    <property type="match status" value="1"/>
</dbReference>
<evidence type="ECO:0000313" key="4">
    <source>
        <dbReference type="Proteomes" id="UP000184076"/>
    </source>
</evidence>
<dbReference type="SUPFAM" id="SSF52768">
    <property type="entry name" value="Arginase/deacetylase"/>
    <property type="match status" value="1"/>
</dbReference>
<dbReference type="PRINTS" id="PR01270">
    <property type="entry name" value="HDASUPER"/>
</dbReference>
<dbReference type="RefSeq" id="WP_084076592.1">
    <property type="nucleotide sequence ID" value="NZ_FQVB01000044.1"/>
</dbReference>
<dbReference type="Proteomes" id="UP000184076">
    <property type="component" value="Unassembled WGS sequence"/>
</dbReference>
<feature type="domain" description="Histone deacetylase" evidence="2">
    <location>
        <begin position="20"/>
        <end position="161"/>
    </location>
</feature>
<dbReference type="InterPro" id="IPR000286">
    <property type="entry name" value="HDACs"/>
</dbReference>
<keyword evidence="4" id="KW-1185">Reference proteome</keyword>
<evidence type="ECO:0000313" key="3">
    <source>
        <dbReference type="EMBL" id="SHG13570.1"/>
    </source>
</evidence>